<evidence type="ECO:0000313" key="2">
    <source>
        <dbReference type="EMBL" id="KAK6174141.1"/>
    </source>
</evidence>
<dbReference type="Pfam" id="PF01582">
    <property type="entry name" value="TIR"/>
    <property type="match status" value="1"/>
</dbReference>
<comment type="caution">
    <text evidence="2">The sequence shown here is derived from an EMBL/GenBank/DDBJ whole genome shotgun (WGS) entry which is preliminary data.</text>
</comment>
<keyword evidence="3" id="KW-1185">Reference proteome</keyword>
<evidence type="ECO:0000313" key="3">
    <source>
        <dbReference type="Proteomes" id="UP001347796"/>
    </source>
</evidence>
<sequence>MASASCIPRKLQEGKIYHVSILYNHYEGRASERNKDQTNSYNFVQLLEKKLNGLQLTKLNYFDNFRSGSNIFTALLKMIKDSERVVMILTEGYMENVLTTFAHQNNLQAALNEGVRNSAILLVAIGLSSKESIKAELGLDILHVLFFEADWENDEKSWRMLTKALGQNTSFATIRRSVQETNEAIAEDLETDHLSLAGSTDRTVKSRFRRVVDFIIFLPQLLDPGQYV</sequence>
<dbReference type="SUPFAM" id="SSF52200">
    <property type="entry name" value="Toll/Interleukin receptor TIR domain"/>
    <property type="match status" value="1"/>
</dbReference>
<proteinExistence type="predicted"/>
<dbReference type="AlphaFoldDB" id="A0AAN8JE36"/>
<dbReference type="PROSITE" id="PS50104">
    <property type="entry name" value="TIR"/>
    <property type="match status" value="1"/>
</dbReference>
<name>A0AAN8JE36_PATCE</name>
<dbReference type="EMBL" id="JAZGQO010000011">
    <property type="protein sequence ID" value="KAK6174141.1"/>
    <property type="molecule type" value="Genomic_DNA"/>
</dbReference>
<accession>A0AAN8JE36</accession>
<dbReference type="Proteomes" id="UP001347796">
    <property type="component" value="Unassembled WGS sequence"/>
</dbReference>
<feature type="domain" description="TIR" evidence="1">
    <location>
        <begin position="15"/>
        <end position="165"/>
    </location>
</feature>
<dbReference type="GO" id="GO:0007165">
    <property type="term" value="P:signal transduction"/>
    <property type="evidence" value="ECO:0007669"/>
    <property type="project" value="InterPro"/>
</dbReference>
<protein>
    <recommendedName>
        <fullName evidence="1">TIR domain-containing protein</fullName>
    </recommendedName>
</protein>
<dbReference type="InterPro" id="IPR035897">
    <property type="entry name" value="Toll_tir_struct_dom_sf"/>
</dbReference>
<reference evidence="2 3" key="1">
    <citation type="submission" date="2024-01" db="EMBL/GenBank/DDBJ databases">
        <title>The genome of the rayed Mediterranean limpet Patella caerulea (Linnaeus, 1758).</title>
        <authorList>
            <person name="Anh-Thu Weber A."/>
            <person name="Halstead-Nussloch G."/>
        </authorList>
    </citation>
    <scope>NUCLEOTIDE SEQUENCE [LARGE SCALE GENOMIC DNA]</scope>
    <source>
        <strain evidence="2">AATW-2023a</strain>
        <tissue evidence="2">Whole specimen</tissue>
    </source>
</reference>
<organism evidence="2 3">
    <name type="scientific">Patella caerulea</name>
    <name type="common">Rayed Mediterranean limpet</name>
    <dbReference type="NCBI Taxonomy" id="87958"/>
    <lineage>
        <taxon>Eukaryota</taxon>
        <taxon>Metazoa</taxon>
        <taxon>Spiralia</taxon>
        <taxon>Lophotrochozoa</taxon>
        <taxon>Mollusca</taxon>
        <taxon>Gastropoda</taxon>
        <taxon>Patellogastropoda</taxon>
        <taxon>Patelloidea</taxon>
        <taxon>Patellidae</taxon>
        <taxon>Patella</taxon>
    </lineage>
</organism>
<evidence type="ECO:0000259" key="1">
    <source>
        <dbReference type="PROSITE" id="PS50104"/>
    </source>
</evidence>
<dbReference type="Gene3D" id="3.40.50.10140">
    <property type="entry name" value="Toll/interleukin-1 receptor homology (TIR) domain"/>
    <property type="match status" value="1"/>
</dbReference>
<dbReference type="InterPro" id="IPR000157">
    <property type="entry name" value="TIR_dom"/>
</dbReference>
<gene>
    <name evidence="2" type="ORF">SNE40_017473</name>
</gene>